<protein>
    <submittedName>
        <fullName evidence="2">Nuclear transport factor 2 family protein</fullName>
    </submittedName>
</protein>
<name>A0A652LEI2_9ACTN</name>
<organism evidence="2">
    <name type="scientific">Streptomyces sp. gb1(2016)</name>
    <dbReference type="NCBI Taxonomy" id="1828321"/>
    <lineage>
        <taxon>Bacteria</taxon>
        <taxon>Bacillati</taxon>
        <taxon>Actinomycetota</taxon>
        <taxon>Actinomycetes</taxon>
        <taxon>Kitasatosporales</taxon>
        <taxon>Streptomycetaceae</taxon>
        <taxon>Streptomyces</taxon>
    </lineage>
</organism>
<comment type="caution">
    <text evidence="2">The sequence shown here is derived from an EMBL/GenBank/DDBJ whole genome shotgun (WGS) entry which is preliminary data.</text>
</comment>
<dbReference type="Pfam" id="PF12680">
    <property type="entry name" value="SnoaL_2"/>
    <property type="match status" value="1"/>
</dbReference>
<sequence length="119" mass="13077">MTEHPGQVDVADLPEVVRNFLRAHEARDFSTATAAFAPEAAVTDDGRTYRGTDAIRGWLEQAGTQYTYTATPVGAERDDPGRYTVVQHLEGDFPGGVVDLRYRFVLDGHELISELTIAP</sequence>
<dbReference type="Gene3D" id="3.10.450.50">
    <property type="match status" value="1"/>
</dbReference>
<reference evidence="2" key="1">
    <citation type="submission" date="2018-10" db="EMBL/GenBank/DDBJ databases">
        <authorList>
            <person name="Hariharan J."/>
            <person name="Choudoir M.J."/>
            <person name="Diebold P."/>
            <person name="Panke-Buisse K."/>
            <person name="Campbell A.N."/>
            <person name="Buckley D.H."/>
        </authorList>
    </citation>
    <scope>NUCLEOTIDE SEQUENCE</scope>
    <source>
        <strain evidence="2">Gb1</strain>
    </source>
</reference>
<gene>
    <name evidence="2" type="ORF">EAO74_00625</name>
</gene>
<dbReference type="EMBL" id="RDBM01000005">
    <property type="protein sequence ID" value="TXS34177.1"/>
    <property type="molecule type" value="Genomic_DNA"/>
</dbReference>
<dbReference type="AlphaFoldDB" id="A0A652LEI2"/>
<feature type="domain" description="SnoaL-like" evidence="1">
    <location>
        <begin position="17"/>
        <end position="104"/>
    </location>
</feature>
<evidence type="ECO:0000259" key="1">
    <source>
        <dbReference type="Pfam" id="PF12680"/>
    </source>
</evidence>
<evidence type="ECO:0000313" key="2">
    <source>
        <dbReference type="EMBL" id="TXS34177.1"/>
    </source>
</evidence>
<accession>A0A652LEI2</accession>
<dbReference type="RefSeq" id="WP_124278966.1">
    <property type="nucleotide sequence ID" value="NZ_RDBM01000005.1"/>
</dbReference>
<dbReference type="InterPro" id="IPR032710">
    <property type="entry name" value="NTF2-like_dom_sf"/>
</dbReference>
<dbReference type="SUPFAM" id="SSF54427">
    <property type="entry name" value="NTF2-like"/>
    <property type="match status" value="1"/>
</dbReference>
<proteinExistence type="predicted"/>
<dbReference type="InterPro" id="IPR037401">
    <property type="entry name" value="SnoaL-like"/>
</dbReference>